<dbReference type="PANTHER" id="PTHR43873:SF1">
    <property type="entry name" value="COBYRINATE A,C-DIAMIDE SYNTHASE"/>
    <property type="match status" value="1"/>
</dbReference>
<evidence type="ECO:0000256" key="5">
    <source>
        <dbReference type="ARBA" id="ARBA00022741"/>
    </source>
</evidence>
<dbReference type="Gene3D" id="3.40.50.300">
    <property type="entry name" value="P-loop containing nucleotide triphosphate hydrolases"/>
    <property type="match status" value="1"/>
</dbReference>
<evidence type="ECO:0000256" key="6">
    <source>
        <dbReference type="ARBA" id="ARBA00022840"/>
    </source>
</evidence>
<dbReference type="GO" id="GO:0043802">
    <property type="term" value="F:hydrogenobyrinic acid a,c-diamide synthase (glutamine-hydrolysing) activity"/>
    <property type="evidence" value="ECO:0007669"/>
    <property type="project" value="UniProtKB-UniRule"/>
</dbReference>
<gene>
    <name evidence="9" type="primary">cobB</name>
    <name evidence="12" type="ORF">GTW51_16420</name>
</gene>
<dbReference type="GO" id="GO:0005524">
    <property type="term" value="F:ATP binding"/>
    <property type="evidence" value="ECO:0007669"/>
    <property type="project" value="UniProtKB-UniRule"/>
</dbReference>
<keyword evidence="4 9" id="KW-0436">Ligase</keyword>
<dbReference type="PROSITE" id="PS51274">
    <property type="entry name" value="GATASE_COBBQ"/>
    <property type="match status" value="1"/>
</dbReference>
<evidence type="ECO:0000259" key="11">
    <source>
        <dbReference type="Pfam" id="PF07685"/>
    </source>
</evidence>
<keyword evidence="8 9" id="KW-0315">Glutamine amidotransferase</keyword>
<sequence length="430" mass="44361">MTGLMIAAPQSGAGKTTVTLSLLRALSRQGAAVRSAKAGPDYIDPAFHAAASGRACVNLDPWAMRPELVANLAAEAGEAPAFVVEAMMGLFDGAADGSGSAADLAVLLGLNVVLVVDCAKQSHSVAALVRGFATHRPDVALAGLILNRVGSDRHEALLREALAPLAIPVLGVLPRAAALALPERHLGLVQAGEHEALAAFLERAADWVASGCDLDALAALAAPSASGGGAAAAPLPPLGQCIAVARDEAFAFAYPHLLDGWRRAGATISTFSPLADEAPAADADAIYLPGGYPELHAGRLAAAGTFRQGLRKAAAHGTRIYGECGGYMVLGAGLEDGDGTRHAMLDLLPLQTSFATRRLHLGYRRLQASDGFVWPGRLRGHEFHYATIVSEGPGEALFTAEDARGDDLGAFGRRKGSVCGSFLHVIDREA</sequence>
<dbReference type="InterPro" id="IPR002586">
    <property type="entry name" value="CobQ/CobB/MinD/ParA_Nub-bd_dom"/>
</dbReference>
<feature type="domain" description="CobQ/CobB/MinD/ParA nucleotide binding" evidence="10">
    <location>
        <begin position="4"/>
        <end position="186"/>
    </location>
</feature>
<evidence type="ECO:0000256" key="2">
    <source>
        <dbReference type="ARBA" id="ARBA00006205"/>
    </source>
</evidence>
<keyword evidence="5 9" id="KW-0547">Nucleotide-binding</keyword>
<evidence type="ECO:0000256" key="8">
    <source>
        <dbReference type="ARBA" id="ARBA00022962"/>
    </source>
</evidence>
<comment type="miscellaneous">
    <text evidence="9">The a and c carboxylates of hydrogenobyrinate are activated for nucleophilic attack via formation of a phosphorylated intermediate by ATP. CobB catalyzes first the amidation of the c-carboxylate, and then that of the a-carboxylate.</text>
</comment>
<proteinExistence type="inferred from homology"/>
<comment type="cofactor">
    <cofactor evidence="1 9">
        <name>Mg(2+)</name>
        <dbReference type="ChEBI" id="CHEBI:18420"/>
    </cofactor>
</comment>
<evidence type="ECO:0000256" key="9">
    <source>
        <dbReference type="HAMAP-Rule" id="MF_00027"/>
    </source>
</evidence>
<comment type="function">
    <text evidence="9">Catalyzes the ATP-dependent amidation of the two carboxylate groups at positions a and c of hydrogenobyrinate, using either L-glutamine or ammonia as the nitrogen source.</text>
</comment>
<dbReference type="Pfam" id="PF07685">
    <property type="entry name" value="GATase_3"/>
    <property type="match status" value="1"/>
</dbReference>
<accession>A0A6L9MKY4</accession>
<dbReference type="GO" id="GO:0042242">
    <property type="term" value="F:cobyrinic acid a,c-diamide synthase activity"/>
    <property type="evidence" value="ECO:0007669"/>
    <property type="project" value="InterPro"/>
</dbReference>
<comment type="caution">
    <text evidence="12">The sequence shown here is derived from an EMBL/GenBank/DDBJ whole genome shotgun (WGS) entry which is preliminary data.</text>
</comment>
<dbReference type="InterPro" id="IPR027417">
    <property type="entry name" value="P-loop_NTPase"/>
</dbReference>
<keyword evidence="3 9" id="KW-0169">Cobalamin biosynthesis</keyword>
<feature type="active site" description="Nucleophile" evidence="9">
    <location>
        <position position="324"/>
    </location>
</feature>
<comment type="catalytic activity">
    <reaction evidence="9">
        <text>hydrogenobyrinate + 2 L-glutamine + 2 ATP + 2 H2O = hydrogenobyrinate a,c-diamide + 2 L-glutamate + 2 ADP + 2 phosphate + 2 H(+)</text>
        <dbReference type="Rhea" id="RHEA:12544"/>
        <dbReference type="ChEBI" id="CHEBI:15377"/>
        <dbReference type="ChEBI" id="CHEBI:15378"/>
        <dbReference type="ChEBI" id="CHEBI:29985"/>
        <dbReference type="ChEBI" id="CHEBI:30616"/>
        <dbReference type="ChEBI" id="CHEBI:43474"/>
        <dbReference type="ChEBI" id="CHEBI:58359"/>
        <dbReference type="ChEBI" id="CHEBI:77873"/>
        <dbReference type="ChEBI" id="CHEBI:77874"/>
        <dbReference type="ChEBI" id="CHEBI:456216"/>
        <dbReference type="EC" id="6.3.5.9"/>
    </reaction>
</comment>
<dbReference type="Proteomes" id="UP000476332">
    <property type="component" value="Unassembled WGS sequence"/>
</dbReference>
<dbReference type="UniPathway" id="UPA00148">
    <property type="reaction ID" value="UER00220"/>
</dbReference>
<evidence type="ECO:0000259" key="10">
    <source>
        <dbReference type="Pfam" id="PF01656"/>
    </source>
</evidence>
<dbReference type="InterPro" id="IPR011698">
    <property type="entry name" value="GATase_3"/>
</dbReference>
<keyword evidence="7 9" id="KW-0460">Magnesium</keyword>
<dbReference type="HAMAP" id="MF_00027">
    <property type="entry name" value="CobB_CbiA"/>
    <property type="match status" value="1"/>
</dbReference>
<dbReference type="RefSeq" id="WP_163045115.1">
    <property type="nucleotide sequence ID" value="NZ_JAAAMJ010000014.1"/>
</dbReference>
<evidence type="ECO:0000256" key="4">
    <source>
        <dbReference type="ARBA" id="ARBA00022598"/>
    </source>
</evidence>
<comment type="similarity">
    <text evidence="9">Belongs to the CobB/CbiA family.</text>
</comment>
<dbReference type="InterPro" id="IPR004484">
    <property type="entry name" value="CbiA/CobB_synth"/>
</dbReference>
<dbReference type="NCBIfam" id="NF002204">
    <property type="entry name" value="PRK01077.1"/>
    <property type="match status" value="1"/>
</dbReference>
<evidence type="ECO:0000256" key="3">
    <source>
        <dbReference type="ARBA" id="ARBA00022573"/>
    </source>
</evidence>
<keyword evidence="6 9" id="KW-0067">ATP-binding</keyword>
<evidence type="ECO:0000313" key="12">
    <source>
        <dbReference type="EMBL" id="NDV88286.1"/>
    </source>
</evidence>
<dbReference type="EC" id="6.3.5.9" evidence="9"/>
<reference evidence="12 13" key="1">
    <citation type="submission" date="2020-01" db="EMBL/GenBank/DDBJ databases">
        <title>Genomes of bacteria type strains.</title>
        <authorList>
            <person name="Chen J."/>
            <person name="Zhu S."/>
            <person name="Chen J."/>
        </authorList>
    </citation>
    <scope>NUCLEOTIDE SEQUENCE [LARGE SCALE GENOMIC DNA]</scope>
    <source>
        <strain evidence="12 13">KCTC 52919</strain>
    </source>
</reference>
<dbReference type="SUPFAM" id="SSF52540">
    <property type="entry name" value="P-loop containing nucleoside triphosphate hydrolases"/>
    <property type="match status" value="1"/>
</dbReference>
<dbReference type="NCBIfam" id="TIGR00379">
    <property type="entry name" value="cobB"/>
    <property type="match status" value="1"/>
</dbReference>
<dbReference type="PANTHER" id="PTHR43873">
    <property type="entry name" value="COBYRINATE A,C-DIAMIDE SYNTHASE"/>
    <property type="match status" value="1"/>
</dbReference>
<protein>
    <recommendedName>
        <fullName evidence="9">Hydrogenobyrinate a,c-diamide synthase</fullName>
        <ecNumber evidence="9">6.3.5.9</ecNumber>
    </recommendedName>
    <alternativeName>
        <fullName evidence="9">Hydrogenobyrinic acid a,c-diamide synthase</fullName>
    </alternativeName>
</protein>
<comment type="domain">
    <text evidence="9">Comprises of two domains. The C-terminal domain contains the binding site for glutamine and catalyzes the hydrolysis of this substrate to glutamate and ammonia. The N-terminal domain is anticipated to bind ATP and hydrogenobyrinate and catalyzes the ultimate synthesis of the diamide product. The ammonia produced via the glutaminase domain is probably translocated to the adjacent domain via a molecular tunnel, where it reacts with an activated intermediate.</text>
</comment>
<evidence type="ECO:0000256" key="7">
    <source>
        <dbReference type="ARBA" id="ARBA00022842"/>
    </source>
</evidence>
<dbReference type="GO" id="GO:0009236">
    <property type="term" value="P:cobalamin biosynthetic process"/>
    <property type="evidence" value="ECO:0007669"/>
    <property type="project" value="UniProtKB-UniRule"/>
</dbReference>
<dbReference type="Pfam" id="PF01656">
    <property type="entry name" value="CbiA"/>
    <property type="match status" value="1"/>
</dbReference>
<dbReference type="SUPFAM" id="SSF52317">
    <property type="entry name" value="Class I glutamine amidotransferase-like"/>
    <property type="match status" value="1"/>
</dbReference>
<dbReference type="Gene3D" id="3.40.50.880">
    <property type="match status" value="1"/>
</dbReference>
<organism evidence="12 13">
    <name type="scientific">Aurantimonas aggregata</name>
    <dbReference type="NCBI Taxonomy" id="2047720"/>
    <lineage>
        <taxon>Bacteria</taxon>
        <taxon>Pseudomonadati</taxon>
        <taxon>Pseudomonadota</taxon>
        <taxon>Alphaproteobacteria</taxon>
        <taxon>Hyphomicrobiales</taxon>
        <taxon>Aurantimonadaceae</taxon>
        <taxon>Aurantimonas</taxon>
    </lineage>
</organism>
<comment type="similarity">
    <text evidence="2">Belongs to the CobB/CobQ family. CobQ subfamily.</text>
</comment>
<dbReference type="AlphaFoldDB" id="A0A6L9MKY4"/>
<name>A0A6L9MKY4_9HYPH</name>
<dbReference type="EMBL" id="JAAAMJ010000014">
    <property type="protein sequence ID" value="NDV88286.1"/>
    <property type="molecule type" value="Genomic_DNA"/>
</dbReference>
<evidence type="ECO:0000256" key="1">
    <source>
        <dbReference type="ARBA" id="ARBA00001946"/>
    </source>
</evidence>
<evidence type="ECO:0000313" key="13">
    <source>
        <dbReference type="Proteomes" id="UP000476332"/>
    </source>
</evidence>
<dbReference type="InterPro" id="IPR029062">
    <property type="entry name" value="Class_I_gatase-like"/>
</dbReference>
<feature type="domain" description="CobB/CobQ-like glutamine amidotransferase" evidence="11">
    <location>
        <begin position="242"/>
        <end position="426"/>
    </location>
</feature>
<feature type="site" description="Increases nucleophilicity of active site Cys" evidence="9">
    <location>
        <position position="424"/>
    </location>
</feature>
<keyword evidence="13" id="KW-1185">Reference proteome</keyword>
<comment type="pathway">
    <text evidence="9">Cofactor biosynthesis; adenosylcobalamin biosynthesis; cob(II)yrinate a,c-diamide from precorrin-2 (aerobic route): step 9/10.</text>
</comment>